<comment type="caution">
    <text evidence="1">The sequence shown here is derived from an EMBL/GenBank/DDBJ whole genome shotgun (WGS) entry which is preliminary data.</text>
</comment>
<sequence length="151" mass="16807">MKIKGHTKKRADRATATLAYVSLQKACGLMEMRGQMKSRVMMNFSMDRIKTVMKFGGPLNTKTSYRIRMVPANHEMDAVIRDLCVEGSIWGLGAQNTQLYLKRTDLNPIARGCHEFIIHNILPSTNQSEVTLNSAPKIHHPPRDSGGASAP</sequence>
<proteinExistence type="predicted"/>
<dbReference type="Proteomes" id="UP001341840">
    <property type="component" value="Unassembled WGS sequence"/>
</dbReference>
<reference evidence="1 2" key="1">
    <citation type="journal article" date="2023" name="Plants (Basel)">
        <title>Bridging the Gap: Combining Genomics and Transcriptomics Approaches to Understand Stylosanthes scabra, an Orphan Legume from the Brazilian Caatinga.</title>
        <authorList>
            <person name="Ferreira-Neto J.R.C."/>
            <person name="da Silva M.D."/>
            <person name="Binneck E."/>
            <person name="de Melo N.F."/>
            <person name="da Silva R.H."/>
            <person name="de Melo A.L.T.M."/>
            <person name="Pandolfi V."/>
            <person name="Bustamante F.O."/>
            <person name="Brasileiro-Vidal A.C."/>
            <person name="Benko-Iseppon A.M."/>
        </authorList>
    </citation>
    <scope>NUCLEOTIDE SEQUENCE [LARGE SCALE GENOMIC DNA]</scope>
    <source>
        <tissue evidence="1">Leaves</tissue>
    </source>
</reference>
<evidence type="ECO:0000313" key="2">
    <source>
        <dbReference type="Proteomes" id="UP001341840"/>
    </source>
</evidence>
<accession>A0ABU6W4X6</accession>
<protein>
    <submittedName>
        <fullName evidence="1">Uncharacterized protein</fullName>
    </submittedName>
</protein>
<keyword evidence="2" id="KW-1185">Reference proteome</keyword>
<evidence type="ECO:0000313" key="1">
    <source>
        <dbReference type="EMBL" id="MED6180456.1"/>
    </source>
</evidence>
<name>A0ABU6W4X6_9FABA</name>
<gene>
    <name evidence="1" type="ORF">PIB30_010385</name>
</gene>
<dbReference type="EMBL" id="JASCZI010181267">
    <property type="protein sequence ID" value="MED6180456.1"/>
    <property type="molecule type" value="Genomic_DNA"/>
</dbReference>
<organism evidence="1 2">
    <name type="scientific">Stylosanthes scabra</name>
    <dbReference type="NCBI Taxonomy" id="79078"/>
    <lineage>
        <taxon>Eukaryota</taxon>
        <taxon>Viridiplantae</taxon>
        <taxon>Streptophyta</taxon>
        <taxon>Embryophyta</taxon>
        <taxon>Tracheophyta</taxon>
        <taxon>Spermatophyta</taxon>
        <taxon>Magnoliopsida</taxon>
        <taxon>eudicotyledons</taxon>
        <taxon>Gunneridae</taxon>
        <taxon>Pentapetalae</taxon>
        <taxon>rosids</taxon>
        <taxon>fabids</taxon>
        <taxon>Fabales</taxon>
        <taxon>Fabaceae</taxon>
        <taxon>Papilionoideae</taxon>
        <taxon>50 kb inversion clade</taxon>
        <taxon>dalbergioids sensu lato</taxon>
        <taxon>Dalbergieae</taxon>
        <taxon>Pterocarpus clade</taxon>
        <taxon>Stylosanthes</taxon>
    </lineage>
</organism>